<dbReference type="InterPro" id="IPR020422">
    <property type="entry name" value="TYR_PHOSPHATASE_DUAL_dom"/>
</dbReference>
<dbReference type="AlphaFoldDB" id="A0A2J6SIA5"/>
<protein>
    <submittedName>
        <fullName evidence="4">Phosphatases II</fullName>
    </submittedName>
</protein>
<organism evidence="4 5">
    <name type="scientific">Hyaloscypha bicolor E</name>
    <dbReference type="NCBI Taxonomy" id="1095630"/>
    <lineage>
        <taxon>Eukaryota</taxon>
        <taxon>Fungi</taxon>
        <taxon>Dikarya</taxon>
        <taxon>Ascomycota</taxon>
        <taxon>Pezizomycotina</taxon>
        <taxon>Leotiomycetes</taxon>
        <taxon>Helotiales</taxon>
        <taxon>Hyaloscyphaceae</taxon>
        <taxon>Hyaloscypha</taxon>
        <taxon>Hyaloscypha bicolor</taxon>
    </lineage>
</organism>
<gene>
    <name evidence="4" type="ORF">K444DRAFT_547784</name>
</gene>
<dbReference type="GO" id="GO:0005654">
    <property type="term" value="C:nucleoplasm"/>
    <property type="evidence" value="ECO:0007669"/>
    <property type="project" value="TreeGrafter"/>
</dbReference>
<dbReference type="GO" id="GO:1990444">
    <property type="term" value="F:F-box domain binding"/>
    <property type="evidence" value="ECO:0007669"/>
    <property type="project" value="TreeGrafter"/>
</dbReference>
<dbReference type="InterPro" id="IPR052449">
    <property type="entry name" value="STYX-Interacting_Phosphatase"/>
</dbReference>
<reference evidence="4 5" key="1">
    <citation type="submission" date="2016-04" db="EMBL/GenBank/DDBJ databases">
        <title>A degradative enzymes factory behind the ericoid mycorrhizal symbiosis.</title>
        <authorList>
            <consortium name="DOE Joint Genome Institute"/>
            <person name="Martino E."/>
            <person name="Morin E."/>
            <person name="Grelet G."/>
            <person name="Kuo A."/>
            <person name="Kohler A."/>
            <person name="Daghino S."/>
            <person name="Barry K."/>
            <person name="Choi C."/>
            <person name="Cichocki N."/>
            <person name="Clum A."/>
            <person name="Copeland A."/>
            <person name="Hainaut M."/>
            <person name="Haridas S."/>
            <person name="Labutti K."/>
            <person name="Lindquist E."/>
            <person name="Lipzen A."/>
            <person name="Khouja H.-R."/>
            <person name="Murat C."/>
            <person name="Ohm R."/>
            <person name="Olson A."/>
            <person name="Spatafora J."/>
            <person name="Veneault-Fourrey C."/>
            <person name="Henrissat B."/>
            <person name="Grigoriev I."/>
            <person name="Martin F."/>
            <person name="Perotto S."/>
        </authorList>
    </citation>
    <scope>NUCLEOTIDE SEQUENCE [LARGE SCALE GENOMIC DNA]</scope>
    <source>
        <strain evidence="4 5">E</strain>
    </source>
</reference>
<dbReference type="STRING" id="1095630.A0A2J6SIA5"/>
<name>A0A2J6SIA5_9HELO</name>
<dbReference type="GO" id="GO:0070372">
    <property type="term" value="P:regulation of ERK1 and ERK2 cascade"/>
    <property type="evidence" value="ECO:0007669"/>
    <property type="project" value="TreeGrafter"/>
</dbReference>
<dbReference type="InterPro" id="IPR000340">
    <property type="entry name" value="Dual-sp_phosphatase_cat-dom"/>
</dbReference>
<keyword evidence="5" id="KW-1185">Reference proteome</keyword>
<dbReference type="OrthoDB" id="10252009at2759"/>
<dbReference type="SUPFAM" id="SSF52799">
    <property type="entry name" value="(Phosphotyrosine protein) phosphatases II"/>
    <property type="match status" value="1"/>
</dbReference>
<dbReference type="InterPro" id="IPR029021">
    <property type="entry name" value="Prot-tyrosine_phosphatase-like"/>
</dbReference>
<dbReference type="EMBL" id="KZ613913">
    <property type="protein sequence ID" value="PMD50508.1"/>
    <property type="molecule type" value="Genomic_DNA"/>
</dbReference>
<feature type="region of interest" description="Disordered" evidence="2">
    <location>
        <begin position="1"/>
        <end position="24"/>
    </location>
</feature>
<dbReference type="CDD" id="cd14498">
    <property type="entry name" value="DSP"/>
    <property type="match status" value="1"/>
</dbReference>
<accession>A0A2J6SIA5</accession>
<evidence type="ECO:0000259" key="3">
    <source>
        <dbReference type="PROSITE" id="PS50056"/>
    </source>
</evidence>
<evidence type="ECO:0000256" key="2">
    <source>
        <dbReference type="SAM" id="MobiDB-lite"/>
    </source>
</evidence>
<dbReference type="GO" id="GO:0062026">
    <property type="term" value="P:negative regulation of SCF-dependent proteasomal ubiquitin-dependent catabolic process"/>
    <property type="evidence" value="ECO:0007669"/>
    <property type="project" value="TreeGrafter"/>
</dbReference>
<dbReference type="GeneID" id="36584406"/>
<dbReference type="GO" id="GO:0005737">
    <property type="term" value="C:cytoplasm"/>
    <property type="evidence" value="ECO:0007669"/>
    <property type="project" value="TreeGrafter"/>
</dbReference>
<dbReference type="PANTHER" id="PTHR46588:SF1">
    <property type="entry name" value="SERINE_THREONINE_TYROSINE-INTERACTING PROTEIN"/>
    <property type="match status" value="1"/>
</dbReference>
<evidence type="ECO:0000313" key="4">
    <source>
        <dbReference type="EMBL" id="PMD50508.1"/>
    </source>
</evidence>
<sequence>MITASQLRGATPVGGYSWRPPSPPHIHVPQAPEDQQLVLPAYNGMNYDLEEREILKVITRNHNVVVGVKDWKYEMRRSAQAIQPFLYLGPSSATRDLDFMRREGVTMLLVIRNTMTAAASLLSGDKVARELGIQAAAVDVAGNQELIAAFPRACKIINDHLLSQFRQGIANGTVHSGAITTPGKVFVFCESGNERSAAVVAAYLMNMFNLDLISAIQYVQTQRFCVAFDDGLKNLLLNYEELLNAQRCVSAATMTTQIRSVPSNARPKRRREEDSDNEVGMSLDNSDDERFAGRGGFVPFQDNWAS</sequence>
<dbReference type="PANTHER" id="PTHR46588">
    <property type="entry name" value="SERINE/THREONINE/TYROSINE-INTERACTING PROTEIN"/>
    <property type="match status" value="1"/>
</dbReference>
<feature type="region of interest" description="Disordered" evidence="2">
    <location>
        <begin position="260"/>
        <end position="306"/>
    </location>
</feature>
<dbReference type="Gene3D" id="3.90.190.10">
    <property type="entry name" value="Protein tyrosine phosphatase superfamily"/>
    <property type="match status" value="1"/>
</dbReference>
<comment type="similarity">
    <text evidence="1">Belongs to the protein-tyrosine phosphatase family. Non-receptor class subfamily.</text>
</comment>
<dbReference type="GO" id="GO:0140096">
    <property type="term" value="F:catalytic activity, acting on a protein"/>
    <property type="evidence" value="ECO:0007669"/>
    <property type="project" value="UniProtKB-ARBA"/>
</dbReference>
<dbReference type="Pfam" id="PF00782">
    <property type="entry name" value="DSPc"/>
    <property type="match status" value="1"/>
</dbReference>
<feature type="domain" description="Tyrosine specific protein phosphatases" evidence="3">
    <location>
        <begin position="159"/>
        <end position="223"/>
    </location>
</feature>
<dbReference type="InParanoid" id="A0A2J6SIA5"/>
<dbReference type="PROSITE" id="PS50056">
    <property type="entry name" value="TYR_PHOSPHATASE_2"/>
    <property type="match status" value="1"/>
</dbReference>
<evidence type="ECO:0000256" key="1">
    <source>
        <dbReference type="ARBA" id="ARBA00009649"/>
    </source>
</evidence>
<dbReference type="Proteomes" id="UP000235371">
    <property type="component" value="Unassembled WGS sequence"/>
</dbReference>
<dbReference type="RefSeq" id="XP_024727412.1">
    <property type="nucleotide sequence ID" value="XM_024876327.1"/>
</dbReference>
<dbReference type="InterPro" id="IPR000387">
    <property type="entry name" value="Tyr_Pase_dom"/>
</dbReference>
<proteinExistence type="inferred from homology"/>
<evidence type="ECO:0000313" key="5">
    <source>
        <dbReference type="Proteomes" id="UP000235371"/>
    </source>
</evidence>
<dbReference type="SMART" id="SM00195">
    <property type="entry name" value="DSPc"/>
    <property type="match status" value="1"/>
</dbReference>